<sequence length="30" mass="3567">MFLISNCKVLVMYLHTSFLSVLSSSKYLRW</sequence>
<accession>A0A0A9APQ3</accession>
<dbReference type="EMBL" id="GBRH01246027">
    <property type="protein sequence ID" value="JAD51868.1"/>
    <property type="molecule type" value="Transcribed_RNA"/>
</dbReference>
<protein>
    <submittedName>
        <fullName evidence="1">Uncharacterized protein</fullName>
    </submittedName>
</protein>
<dbReference type="AlphaFoldDB" id="A0A0A9APQ3"/>
<reference evidence="1" key="2">
    <citation type="journal article" date="2015" name="Data Brief">
        <title>Shoot transcriptome of the giant reed, Arundo donax.</title>
        <authorList>
            <person name="Barrero R.A."/>
            <person name="Guerrero F.D."/>
            <person name="Moolhuijzen P."/>
            <person name="Goolsby J.A."/>
            <person name="Tidwell J."/>
            <person name="Bellgard S.E."/>
            <person name="Bellgard M.I."/>
        </authorList>
    </citation>
    <scope>NUCLEOTIDE SEQUENCE</scope>
    <source>
        <tissue evidence="1">Shoot tissue taken approximately 20 cm above the soil surface</tissue>
    </source>
</reference>
<evidence type="ECO:0000313" key="1">
    <source>
        <dbReference type="EMBL" id="JAD51868.1"/>
    </source>
</evidence>
<name>A0A0A9APQ3_ARUDO</name>
<reference evidence="1" key="1">
    <citation type="submission" date="2014-09" db="EMBL/GenBank/DDBJ databases">
        <authorList>
            <person name="Magalhaes I.L.F."/>
            <person name="Oliveira U."/>
            <person name="Santos F.R."/>
            <person name="Vidigal T.H.D.A."/>
            <person name="Brescovit A.D."/>
            <person name="Santos A.J."/>
        </authorList>
    </citation>
    <scope>NUCLEOTIDE SEQUENCE</scope>
    <source>
        <tissue evidence="1">Shoot tissue taken approximately 20 cm above the soil surface</tissue>
    </source>
</reference>
<proteinExistence type="predicted"/>
<organism evidence="1">
    <name type="scientific">Arundo donax</name>
    <name type="common">Giant reed</name>
    <name type="synonym">Donax arundinaceus</name>
    <dbReference type="NCBI Taxonomy" id="35708"/>
    <lineage>
        <taxon>Eukaryota</taxon>
        <taxon>Viridiplantae</taxon>
        <taxon>Streptophyta</taxon>
        <taxon>Embryophyta</taxon>
        <taxon>Tracheophyta</taxon>
        <taxon>Spermatophyta</taxon>
        <taxon>Magnoliopsida</taxon>
        <taxon>Liliopsida</taxon>
        <taxon>Poales</taxon>
        <taxon>Poaceae</taxon>
        <taxon>PACMAD clade</taxon>
        <taxon>Arundinoideae</taxon>
        <taxon>Arundineae</taxon>
        <taxon>Arundo</taxon>
    </lineage>
</organism>